<feature type="compositionally biased region" description="Basic and acidic residues" evidence="8">
    <location>
        <begin position="508"/>
        <end position="517"/>
    </location>
</feature>
<dbReference type="Pfam" id="PF00072">
    <property type="entry name" value="Response_reg"/>
    <property type="match status" value="1"/>
</dbReference>
<dbReference type="PROSITE" id="PS50110">
    <property type="entry name" value="RESPONSE_REGULATORY"/>
    <property type="match status" value="1"/>
</dbReference>
<feature type="domain" description="Response regulatory" evidence="9">
    <location>
        <begin position="27"/>
        <end position="145"/>
    </location>
</feature>
<dbReference type="InterPro" id="IPR001789">
    <property type="entry name" value="Sig_transdc_resp-reg_receiver"/>
</dbReference>
<gene>
    <name evidence="11" type="ORF">GSMUA_110310.1</name>
</gene>
<keyword evidence="5 7" id="KW-0539">Nucleus</keyword>
<keyword evidence="4" id="KW-0090">Biological rhythms</keyword>
<dbReference type="PROSITE" id="PS51017">
    <property type="entry name" value="CCT"/>
    <property type="match status" value="1"/>
</dbReference>
<evidence type="ECO:0000256" key="5">
    <source>
        <dbReference type="ARBA" id="ARBA00023242"/>
    </source>
</evidence>
<dbReference type="SMART" id="SM00448">
    <property type="entry name" value="REC"/>
    <property type="match status" value="1"/>
</dbReference>
<evidence type="ECO:0000256" key="1">
    <source>
        <dbReference type="ARBA" id="ARBA00004123"/>
    </source>
</evidence>
<comment type="caution">
    <text evidence="6">Lacks conserved residue(s) required for the propagation of feature annotation.</text>
</comment>
<dbReference type="InterPro" id="IPR011006">
    <property type="entry name" value="CheY-like_superfamily"/>
</dbReference>
<dbReference type="GO" id="GO:0048511">
    <property type="term" value="P:rhythmic process"/>
    <property type="evidence" value="ECO:0007669"/>
    <property type="project" value="UniProtKB-KW"/>
</dbReference>
<dbReference type="AlphaFoldDB" id="A0A8D7A4I8"/>
<dbReference type="Gene3D" id="3.40.50.2300">
    <property type="match status" value="1"/>
</dbReference>
<comment type="subcellular location">
    <subcellularLocation>
        <location evidence="1 7">Nucleus</location>
    </subcellularLocation>
</comment>
<dbReference type="InterPro" id="IPR010402">
    <property type="entry name" value="CCT_domain"/>
</dbReference>
<evidence type="ECO:0000256" key="3">
    <source>
        <dbReference type="ARBA" id="ARBA00023012"/>
    </source>
</evidence>
<feature type="domain" description="CCT" evidence="10">
    <location>
        <begin position="588"/>
        <end position="630"/>
    </location>
</feature>
<dbReference type="InterPro" id="IPR045279">
    <property type="entry name" value="ARR-like"/>
</dbReference>
<dbReference type="SUPFAM" id="SSF52172">
    <property type="entry name" value="CheY-like"/>
    <property type="match status" value="1"/>
</dbReference>
<dbReference type="PANTHER" id="PTHR43874:SF146">
    <property type="entry name" value="TWO-COMPONENT RESPONSE REGULATOR-LIKE APRR9"/>
    <property type="match status" value="1"/>
</dbReference>
<comment type="similarity">
    <text evidence="2">Belongs to the ARR-like family.</text>
</comment>
<proteinExistence type="inferred from homology"/>
<evidence type="ECO:0000256" key="7">
    <source>
        <dbReference type="PROSITE-ProRule" id="PRU00357"/>
    </source>
</evidence>
<name>A0A8D7A4I8_MUSAM</name>
<feature type="compositionally biased region" description="Polar residues" evidence="8">
    <location>
        <begin position="478"/>
        <end position="507"/>
    </location>
</feature>
<protein>
    <submittedName>
        <fullName evidence="11">(wild Malaysian banana) hypothetical protein</fullName>
    </submittedName>
</protein>
<evidence type="ECO:0000256" key="2">
    <source>
        <dbReference type="ARBA" id="ARBA00010330"/>
    </source>
</evidence>
<organism evidence="11">
    <name type="scientific">Musa acuminata subsp. malaccensis</name>
    <name type="common">Wild banana</name>
    <name type="synonym">Musa malaccensis</name>
    <dbReference type="NCBI Taxonomy" id="214687"/>
    <lineage>
        <taxon>Eukaryota</taxon>
        <taxon>Viridiplantae</taxon>
        <taxon>Streptophyta</taxon>
        <taxon>Embryophyta</taxon>
        <taxon>Tracheophyta</taxon>
        <taxon>Spermatophyta</taxon>
        <taxon>Magnoliopsida</taxon>
        <taxon>Liliopsida</taxon>
        <taxon>Zingiberales</taxon>
        <taxon>Musaceae</taxon>
        <taxon>Musa</taxon>
    </lineage>
</organism>
<dbReference type="GO" id="GO:0000160">
    <property type="term" value="P:phosphorelay signal transduction system"/>
    <property type="evidence" value="ECO:0007669"/>
    <property type="project" value="UniProtKB-KW"/>
</dbReference>
<evidence type="ECO:0000256" key="8">
    <source>
        <dbReference type="SAM" id="MobiDB-lite"/>
    </source>
</evidence>
<dbReference type="EMBL" id="HG996469">
    <property type="protein sequence ID" value="CAG1841236.1"/>
    <property type="molecule type" value="Genomic_DNA"/>
</dbReference>
<dbReference type="PANTHER" id="PTHR43874">
    <property type="entry name" value="TWO-COMPONENT RESPONSE REGULATOR"/>
    <property type="match status" value="1"/>
</dbReference>
<reference evidence="11" key="1">
    <citation type="submission" date="2021-03" db="EMBL/GenBank/DDBJ databases">
        <authorList>
            <consortium name="Genoscope - CEA"/>
            <person name="William W."/>
        </authorList>
    </citation>
    <scope>NUCLEOTIDE SEQUENCE</scope>
    <source>
        <strain evidence="11">Doubled-haploid Pahang</strain>
    </source>
</reference>
<sequence>MGAREEREGRREEEEGAERFLPKMPVRVLLVEGDDSTRRIIAALLRKCGYRVAATSDGLKAWNTLKQKPQTIDLVLSEVDLPSISGFGLLTMMMDHNTFKSIPVIMMSSHDSTSMVFKCMLKGAADFLTKPLRKNELRNLWQHVWRRQIDDIHKIQVNCDAKHKLTAQSGKEEHSTENLGIIQANKECKEQMSDAQSSCTSSDVEAESTQMELNQQKLHAPTTLDDGKNIQFDNASFGKKMQLMVTCLCTASNENIDDTQNECLDPNSITNATNGWQCHRDITSRDLVDLIQVIDNQPQGVFQSGDSTTVQSGFSDIAVHDVGVMCKSNTKPHLELCLKRFEGIFPEKLDCDGYNTWNHSSSSAFSLYNSRTVLPPLLIQKNSGSRSSGQNCTEPLLNYKDSSENMEETKSPAVEPPVQCTPLRVIPLPLPVGSMPLCSGYDTATQHMIYQPSGHHFWSTSSSSWMEGIIQTNSLNQPCQGIQNSMQGDLPDGNNSRSSSYHSAQNQEHMELDEQRHVSSVAGESVGGIVCNGEGSHLNISECSSVPDGTTGCTSTTNTLRPMTVRLTDQGKLTCEGTKPINCSMSQREMALNKFRQKRKDRSFEKKVRYHSRKLLAEQRPRVKGQFVRHAKLYPQPTTLAAGGLPSQNVPQDLTNVAALT</sequence>
<evidence type="ECO:0000259" key="10">
    <source>
        <dbReference type="PROSITE" id="PS51017"/>
    </source>
</evidence>
<dbReference type="Pfam" id="PF06203">
    <property type="entry name" value="CCT"/>
    <property type="match status" value="1"/>
</dbReference>
<accession>A0A8D7A4I8</accession>
<dbReference type="GO" id="GO:0009736">
    <property type="term" value="P:cytokinin-activated signaling pathway"/>
    <property type="evidence" value="ECO:0007669"/>
    <property type="project" value="InterPro"/>
</dbReference>
<evidence type="ECO:0000259" key="9">
    <source>
        <dbReference type="PROSITE" id="PS50110"/>
    </source>
</evidence>
<evidence type="ECO:0000256" key="4">
    <source>
        <dbReference type="ARBA" id="ARBA00023108"/>
    </source>
</evidence>
<dbReference type="GO" id="GO:0005634">
    <property type="term" value="C:nucleus"/>
    <property type="evidence" value="ECO:0007669"/>
    <property type="project" value="UniProtKB-SubCell"/>
</dbReference>
<keyword evidence="3" id="KW-0902">Two-component regulatory system</keyword>
<feature type="region of interest" description="Disordered" evidence="8">
    <location>
        <begin position="478"/>
        <end position="519"/>
    </location>
</feature>
<evidence type="ECO:0000256" key="6">
    <source>
        <dbReference type="PROSITE-ProRule" id="PRU00169"/>
    </source>
</evidence>
<evidence type="ECO:0000313" key="11">
    <source>
        <dbReference type="EMBL" id="CAG1841236.1"/>
    </source>
</evidence>